<proteinExistence type="predicted"/>
<name>A0A2N9H3V8_FAGSY</name>
<accession>A0A2N9H3V8</accession>
<evidence type="ECO:0000256" key="1">
    <source>
        <dbReference type="SAM" id="MobiDB-lite"/>
    </source>
</evidence>
<organism evidence="2">
    <name type="scientific">Fagus sylvatica</name>
    <name type="common">Beechnut</name>
    <dbReference type="NCBI Taxonomy" id="28930"/>
    <lineage>
        <taxon>Eukaryota</taxon>
        <taxon>Viridiplantae</taxon>
        <taxon>Streptophyta</taxon>
        <taxon>Embryophyta</taxon>
        <taxon>Tracheophyta</taxon>
        <taxon>Spermatophyta</taxon>
        <taxon>Magnoliopsida</taxon>
        <taxon>eudicotyledons</taxon>
        <taxon>Gunneridae</taxon>
        <taxon>Pentapetalae</taxon>
        <taxon>rosids</taxon>
        <taxon>fabids</taxon>
        <taxon>Fagales</taxon>
        <taxon>Fagaceae</taxon>
        <taxon>Fagus</taxon>
    </lineage>
</organism>
<reference evidence="2" key="1">
    <citation type="submission" date="2018-02" db="EMBL/GenBank/DDBJ databases">
        <authorList>
            <person name="Cohen D.B."/>
            <person name="Kent A.D."/>
        </authorList>
    </citation>
    <scope>NUCLEOTIDE SEQUENCE</scope>
</reference>
<evidence type="ECO:0000313" key="2">
    <source>
        <dbReference type="EMBL" id="SPD06311.1"/>
    </source>
</evidence>
<dbReference type="AlphaFoldDB" id="A0A2N9H3V8"/>
<feature type="region of interest" description="Disordered" evidence="1">
    <location>
        <begin position="188"/>
        <end position="212"/>
    </location>
</feature>
<gene>
    <name evidence="2" type="ORF">FSB_LOCUS34193</name>
</gene>
<dbReference type="EMBL" id="OIVN01002775">
    <property type="protein sequence ID" value="SPD06311.1"/>
    <property type="molecule type" value="Genomic_DNA"/>
</dbReference>
<protein>
    <submittedName>
        <fullName evidence="2">Uncharacterized protein</fullName>
    </submittedName>
</protein>
<sequence length="412" mass="44759">MAGAHRLARLVNSDESMKSFRRRYLVPDDVRLRYYSIKNLPVLNGDEILISVMSIVEGEVRFPLHPFLLDFLRTVNACLDELSVNVFRIVMGVVALNRLLKTNLTTNDILHIYSYICPSPESETSCSLKARKVNIKLVTALPSSNKGFDNDWLVVSGDWSAGEPRCRNSFDRPEMAPPIDVFEIIGKKQKGASSSRGKGKAKPAGPPRRSRRVILETIAPDQQKSGKESSSVPVVEHNEIPPIVEKVVTEQVENLVPRSKRTRVTSEQADLPGASSSAEVWAPRMAVAGDLMTTAHTVFETTDVEFSARVAQAITRASCLPGDSKATQGVHAAEARISGLHQSLKEKQAEHERAMPYPKVVGGVEANAVPTPIDNPSILVSSAPVDSVLVPAEDPVAPVDLAPVASAPPTKT</sequence>